<evidence type="ECO:0000313" key="1">
    <source>
        <dbReference type="EMBL" id="GER90248.1"/>
    </source>
</evidence>
<accession>A0A5J4KKG0</accession>
<sequence length="109" mass="12445">MRHRKDIYISMPVIGLLLFFLLGCGGPFLAASGDSSDKKVTVTLWYWNRALDDVLIARVQQQFPAIRFRPLKIGGAMKLRTSLQSYDMLAGTRIFQILWPSMQILHVFS</sequence>
<gene>
    <name evidence="1" type="ORF">KDW_44100</name>
</gene>
<proteinExistence type="predicted"/>
<name>A0A5J4KKG0_9CHLR</name>
<evidence type="ECO:0000313" key="2">
    <source>
        <dbReference type="Proteomes" id="UP000326912"/>
    </source>
</evidence>
<comment type="caution">
    <text evidence="1">The sequence shown here is derived from an EMBL/GenBank/DDBJ whole genome shotgun (WGS) entry which is preliminary data.</text>
</comment>
<protein>
    <submittedName>
        <fullName evidence="1">Uncharacterized protein</fullName>
    </submittedName>
</protein>
<keyword evidence="2" id="KW-1185">Reference proteome</keyword>
<dbReference type="PROSITE" id="PS51257">
    <property type="entry name" value="PROKAR_LIPOPROTEIN"/>
    <property type="match status" value="1"/>
</dbReference>
<dbReference type="EMBL" id="BKZW01000002">
    <property type="protein sequence ID" value="GER90248.1"/>
    <property type="molecule type" value="Genomic_DNA"/>
</dbReference>
<dbReference type="RefSeq" id="WP_162005485.1">
    <property type="nucleotide sequence ID" value="NZ_BKZW01000002.1"/>
</dbReference>
<dbReference type="AlphaFoldDB" id="A0A5J4KKG0"/>
<reference evidence="1 2" key="1">
    <citation type="submission" date="2019-10" db="EMBL/GenBank/DDBJ databases">
        <title>Dictyobacter vulcani sp. nov., within the class Ktedonobacteria, isolated from soil of volcanic Mt. Zao.</title>
        <authorList>
            <person name="Zheng Y."/>
            <person name="Wang C.M."/>
            <person name="Sakai Y."/>
            <person name="Abe K."/>
            <person name="Yokota A."/>
            <person name="Yabe S."/>
        </authorList>
    </citation>
    <scope>NUCLEOTIDE SEQUENCE [LARGE SCALE GENOMIC DNA]</scope>
    <source>
        <strain evidence="1 2">W12</strain>
    </source>
</reference>
<organism evidence="1 2">
    <name type="scientific">Dictyobacter vulcani</name>
    <dbReference type="NCBI Taxonomy" id="2607529"/>
    <lineage>
        <taxon>Bacteria</taxon>
        <taxon>Bacillati</taxon>
        <taxon>Chloroflexota</taxon>
        <taxon>Ktedonobacteria</taxon>
        <taxon>Ktedonobacterales</taxon>
        <taxon>Dictyobacteraceae</taxon>
        <taxon>Dictyobacter</taxon>
    </lineage>
</organism>
<dbReference type="Proteomes" id="UP000326912">
    <property type="component" value="Unassembled WGS sequence"/>
</dbReference>